<dbReference type="Gene3D" id="3.40.50.300">
    <property type="entry name" value="P-loop containing nucleotide triphosphate hydrolases"/>
    <property type="match status" value="1"/>
</dbReference>
<evidence type="ECO:0008006" key="4">
    <source>
        <dbReference type="Google" id="ProtNLM"/>
    </source>
</evidence>
<dbReference type="RefSeq" id="XP_033389452.1">
    <property type="nucleotide sequence ID" value="XM_033530250.1"/>
</dbReference>
<dbReference type="AlphaFoldDB" id="A0A6A5Y7B6"/>
<keyword evidence="3" id="KW-1185">Reference proteome</keyword>
<dbReference type="GeneID" id="54287647"/>
<evidence type="ECO:0000313" key="2">
    <source>
        <dbReference type="EMBL" id="KAF2021113.1"/>
    </source>
</evidence>
<dbReference type="OrthoDB" id="408152at2759"/>
<dbReference type="InterPro" id="IPR040632">
    <property type="entry name" value="Sulfotransfer_4"/>
</dbReference>
<evidence type="ECO:0000256" key="1">
    <source>
        <dbReference type="SAM" id="Phobius"/>
    </source>
</evidence>
<gene>
    <name evidence="2" type="ORF">BU24DRAFT_438364</name>
</gene>
<keyword evidence="1" id="KW-1133">Transmembrane helix</keyword>
<dbReference type="Proteomes" id="UP000799778">
    <property type="component" value="Unassembled WGS sequence"/>
</dbReference>
<dbReference type="InterPro" id="IPR027417">
    <property type="entry name" value="P-loop_NTPase"/>
</dbReference>
<dbReference type="PANTHER" id="PTHR36978:SF4">
    <property type="entry name" value="P-LOOP CONTAINING NUCLEOSIDE TRIPHOSPHATE HYDROLASE PROTEIN"/>
    <property type="match status" value="1"/>
</dbReference>
<sequence>MTSRLIDSKPPHPNPKPMQILILGMPRTGVSSLRAALNVLGYNTFHGSMLQNTPELYPYWEEAISAYHYDTAANYTHEDYDKLLGDYNVSCNMPGTYVWRDLVDAYPDAKIILTNRDPDRWMTSMKASVDEGIKWRSWDYVTPFEPTQRAWWRYQKFQQALRKHICPKGEREAFIDHYEAIRAYVPKDRLLEFDVKAGWTGLCDFLGKDVPDEGFPHVNDREGFMVARTQRWWKAFNAMVSTLLPPFAMGIAGALGWWFARF</sequence>
<evidence type="ECO:0000313" key="3">
    <source>
        <dbReference type="Proteomes" id="UP000799778"/>
    </source>
</evidence>
<reference evidence="2" key="1">
    <citation type="journal article" date="2020" name="Stud. Mycol.">
        <title>101 Dothideomycetes genomes: a test case for predicting lifestyles and emergence of pathogens.</title>
        <authorList>
            <person name="Haridas S."/>
            <person name="Albert R."/>
            <person name="Binder M."/>
            <person name="Bloem J."/>
            <person name="Labutti K."/>
            <person name="Salamov A."/>
            <person name="Andreopoulos B."/>
            <person name="Baker S."/>
            <person name="Barry K."/>
            <person name="Bills G."/>
            <person name="Bluhm B."/>
            <person name="Cannon C."/>
            <person name="Castanera R."/>
            <person name="Culley D."/>
            <person name="Daum C."/>
            <person name="Ezra D."/>
            <person name="Gonzalez J."/>
            <person name="Henrissat B."/>
            <person name="Kuo A."/>
            <person name="Liang C."/>
            <person name="Lipzen A."/>
            <person name="Lutzoni F."/>
            <person name="Magnuson J."/>
            <person name="Mondo S."/>
            <person name="Nolan M."/>
            <person name="Ohm R."/>
            <person name="Pangilinan J."/>
            <person name="Park H.-J."/>
            <person name="Ramirez L."/>
            <person name="Alfaro M."/>
            <person name="Sun H."/>
            <person name="Tritt A."/>
            <person name="Yoshinaga Y."/>
            <person name="Zwiers L.-H."/>
            <person name="Turgeon B."/>
            <person name="Goodwin S."/>
            <person name="Spatafora J."/>
            <person name="Crous P."/>
            <person name="Grigoriev I."/>
        </authorList>
    </citation>
    <scope>NUCLEOTIDE SEQUENCE</scope>
    <source>
        <strain evidence="2">CBS 175.79</strain>
    </source>
</reference>
<protein>
    <recommendedName>
        <fullName evidence="4">NAD dependent epimerase/dehydratase</fullName>
    </recommendedName>
</protein>
<keyword evidence="1" id="KW-0472">Membrane</keyword>
<keyword evidence="1" id="KW-0812">Transmembrane</keyword>
<dbReference type="PANTHER" id="PTHR36978">
    <property type="entry name" value="P-LOOP CONTAINING NUCLEOTIDE TRIPHOSPHATE HYDROLASE"/>
    <property type="match status" value="1"/>
</dbReference>
<organism evidence="2 3">
    <name type="scientific">Aaosphaeria arxii CBS 175.79</name>
    <dbReference type="NCBI Taxonomy" id="1450172"/>
    <lineage>
        <taxon>Eukaryota</taxon>
        <taxon>Fungi</taxon>
        <taxon>Dikarya</taxon>
        <taxon>Ascomycota</taxon>
        <taxon>Pezizomycotina</taxon>
        <taxon>Dothideomycetes</taxon>
        <taxon>Pleosporomycetidae</taxon>
        <taxon>Pleosporales</taxon>
        <taxon>Pleosporales incertae sedis</taxon>
        <taxon>Aaosphaeria</taxon>
    </lineage>
</organism>
<feature type="transmembrane region" description="Helical" evidence="1">
    <location>
        <begin position="235"/>
        <end position="260"/>
    </location>
</feature>
<dbReference type="SUPFAM" id="SSF52540">
    <property type="entry name" value="P-loop containing nucleoside triphosphate hydrolases"/>
    <property type="match status" value="1"/>
</dbReference>
<dbReference type="Pfam" id="PF17784">
    <property type="entry name" value="Sulfotransfer_4"/>
    <property type="match status" value="1"/>
</dbReference>
<accession>A0A6A5Y7B6</accession>
<dbReference type="EMBL" id="ML978066">
    <property type="protein sequence ID" value="KAF2021113.1"/>
    <property type="molecule type" value="Genomic_DNA"/>
</dbReference>
<name>A0A6A5Y7B6_9PLEO</name>
<proteinExistence type="predicted"/>